<dbReference type="FunFam" id="2.60.40.10:FF:000222">
    <property type="entry name" value="Myomesin 1"/>
    <property type="match status" value="1"/>
</dbReference>
<dbReference type="Pfam" id="PF07679">
    <property type="entry name" value="I-set"/>
    <property type="match status" value="5"/>
</dbReference>
<dbReference type="InterPro" id="IPR003598">
    <property type="entry name" value="Ig_sub2"/>
</dbReference>
<evidence type="ECO:0000256" key="5">
    <source>
        <dbReference type="ARBA" id="ARBA00023179"/>
    </source>
</evidence>
<dbReference type="FunFam" id="2.60.40.10:FF:000467">
    <property type="entry name" value="Myomesin 1"/>
    <property type="match status" value="1"/>
</dbReference>
<dbReference type="Pfam" id="PF00041">
    <property type="entry name" value="fn3"/>
    <property type="match status" value="5"/>
</dbReference>
<dbReference type="InterPro" id="IPR003961">
    <property type="entry name" value="FN3_dom"/>
</dbReference>
<evidence type="ECO:0000256" key="2">
    <source>
        <dbReference type="ARBA" id="ARBA00022490"/>
    </source>
</evidence>
<dbReference type="GO" id="GO:0042803">
    <property type="term" value="F:protein homodimerization activity"/>
    <property type="evidence" value="ECO:0007669"/>
    <property type="project" value="UniProtKB-ARBA"/>
</dbReference>
<reference evidence="13" key="1">
    <citation type="submission" date="2025-08" db="UniProtKB">
        <authorList>
            <consortium name="Ensembl"/>
        </authorList>
    </citation>
    <scope>IDENTIFICATION</scope>
</reference>
<dbReference type="SMART" id="SM00408">
    <property type="entry name" value="IGc2"/>
    <property type="match status" value="5"/>
</dbReference>
<evidence type="ECO:0000256" key="6">
    <source>
        <dbReference type="ARBA" id="ARBA00023319"/>
    </source>
</evidence>
<dbReference type="SUPFAM" id="SSF49265">
    <property type="entry name" value="Fibronectin type III"/>
    <property type="match status" value="3"/>
</dbReference>
<feature type="domain" description="Ig-like" evidence="11">
    <location>
        <begin position="1451"/>
        <end position="1525"/>
    </location>
</feature>
<dbReference type="CDD" id="cd00096">
    <property type="entry name" value="Ig"/>
    <property type="match status" value="1"/>
</dbReference>
<dbReference type="PROSITE" id="PS50853">
    <property type="entry name" value="FN3"/>
    <property type="match status" value="5"/>
</dbReference>
<dbReference type="SMART" id="SM00060">
    <property type="entry name" value="FN3"/>
    <property type="match status" value="5"/>
</dbReference>
<dbReference type="FunFam" id="2.60.40.10:FF:000179">
    <property type="entry name" value="Myomesin 2"/>
    <property type="match status" value="1"/>
</dbReference>
<dbReference type="GO" id="GO:0055013">
    <property type="term" value="P:cardiac muscle cell development"/>
    <property type="evidence" value="ECO:0007669"/>
    <property type="project" value="UniProtKB-ARBA"/>
</dbReference>
<dbReference type="PROSITE" id="PS50835">
    <property type="entry name" value="IG_LIKE"/>
    <property type="match status" value="5"/>
</dbReference>
<name>A0A8C2LXS3_CRIGR</name>
<comment type="subcellular location">
    <subcellularLocation>
        <location evidence="7">Cytoplasm</location>
        <location evidence="7">Myofibril</location>
        <location evidence="7">Sarcomere</location>
        <location evidence="7">M line</location>
    </subcellularLocation>
</comment>
<protein>
    <recommendedName>
        <fullName evidence="8">Myomesin-1</fullName>
    </recommendedName>
    <alternativeName>
        <fullName evidence="9">Myomesin family member 1</fullName>
    </alternativeName>
</protein>
<dbReference type="GO" id="GO:0003007">
    <property type="term" value="P:heart morphogenesis"/>
    <property type="evidence" value="ECO:0007669"/>
    <property type="project" value="UniProtKB-ARBA"/>
</dbReference>
<sequence length="1548" mass="173467">MSLPFYQKSHQHYDLSYRNKDLRTTMSHYQQEKKRSAIYTHGSTAYSSRSSAAHRQESEAFSQASATSYQQQAAQAYSLGASQYSRGSEVSRKTASAYNYGYSHGLTDSSLLLEDYSSKLSPQTKRAKRSLLSGEETENLPDNYMVPIYSGRQVHLSGIRDTEEERIKEAAAYIAQRTLLASEEEISASKKSIASKQSRVSKQATSTLQREEMFEKKSRNVAIREKAEELSLRKTLEETQAYHGKLNEDHLLHAPEFIIKPRSHTVWEKENVKLHCSVAGWPEPRLTWYKNQVPIDVHANPGKYIIESRYGMHTLEINKCDFEDTAQYRASAMNVQGELSAYASVVVKRYKGELDELRLHAGASMPLSFAVTPYGYASKFEIHFDDKFDVSFGREGETMSLGCRVVITPEIKQFQPEVQWYRNGAPVSPSKWVQTQWSGDRATLTFSHLNKEDEGLYTIRVRMGEYYEQYSAYVFVRDADAEIEGAPAAPLDVVSLDANKDYITISWKQPAVDGGSPILGYFIDKCEVGTESWSQCNDTPVKFARFPVTGLIEGRSYIFRVRAVNKTGIGLPSRVSEPVAALDPAEKARLKSRPSAPWTGQIIVTEEEPTEGVIPGPPTDLSVTEATRSYVVLSWKPPGQRGHEGIMYFVEKCDVGTENWQRVNTELPVKSPRFALFDLVEGKSYRFRVRCSNSAGVGEPSEASEVTVVGDKLDIPKAPGKIIPSRNTDTSVVVSWEESKDAKELVGYYIESSVVGSGKWEPCNNNPVKGSRFTCHGLATGQSYIFRVRAVNAAGLSEYSQDSEAIEVKAAIAAPSPPYDITCLESFRDSMVLGWKQPDMTGGAEITGYYVNYREVIGGVPGKWREANIKAVSDAAYKISNLKENTVYQFQVSAMNIAGLGAPSAVSECFKCEEWTIAVPGPPHSLKISEVRKNSLVLQWKPPVYSGRTPVTGYFVDLKEASAKDDQWRGLNEAAIGNKYLRVQGLKEGVSYVFRVRAINQAGVGKPSDLAGPVVAETRPGTKEVVVNVDDDGVISLNFECDQMTPKSEFAWSKDYIPTDDSPRLEVESKGNKTKMTFKDLGTDDLGTYSCDVTDTDGIASSYLIDEEEMKRLLALSQEHKFPTVPTKSELAVEILEKGQVRFWMQAEKLSGNAKVNYIFNEKEIFEGPKYKMHIDRNSGVIEMFMEKLQDEDEGTYTFQIQDGKATGHSTLVLIGDVYKKLQKEAEFQRQEWIRKQGPHFAEYLSWEVTGECNVLLKCKVANIKKETHIVWYKDEREISVDEKHDFKDGICTLLITEFSKKDAGFYEVILKDDRGKDKSRLKLVDEAFQELMTEVCRKIALSATDLKIQSTAEGIRLYSFVTYYLDDLKVNWSHNGTGIKYTDRVKSGVTGEQIWLQINEPTPNDKGKYVMELFDGKTGHQKTVDLSGQAFDEAFLDQIRHIPSHKPVLQALNLTCNVWGDPTPEVSWLKNEKPLASDDHCSLKFEAGKTAYFTISGVSTADSGKYGLVVKNKYGSETSDFTVSVFIPEEEARKGPSEPQKSSQKSK</sequence>
<feature type="domain" description="Fibronectin type-III" evidence="12">
    <location>
        <begin position="718"/>
        <end position="811"/>
    </location>
</feature>
<dbReference type="PRINTS" id="PR00014">
    <property type="entry name" value="FNTYPEIII"/>
</dbReference>
<dbReference type="InterPro" id="IPR013783">
    <property type="entry name" value="Ig-like_fold"/>
</dbReference>
<dbReference type="FunFam" id="2.60.40.10:FF:000134">
    <property type="entry name" value="Myomesin 1"/>
    <property type="match status" value="1"/>
</dbReference>
<dbReference type="InterPro" id="IPR036116">
    <property type="entry name" value="FN3_sf"/>
</dbReference>
<dbReference type="GO" id="GO:0032982">
    <property type="term" value="C:myosin filament"/>
    <property type="evidence" value="ECO:0007669"/>
    <property type="project" value="UniProtKB-KW"/>
</dbReference>
<dbReference type="GO" id="GO:0031430">
    <property type="term" value="C:M band"/>
    <property type="evidence" value="ECO:0007669"/>
    <property type="project" value="UniProtKB-SubCell"/>
</dbReference>
<evidence type="ECO:0000256" key="3">
    <source>
        <dbReference type="ARBA" id="ARBA00022553"/>
    </source>
</evidence>
<keyword evidence="3" id="KW-0597">Phosphoprotein</keyword>
<keyword evidence="6" id="KW-0393">Immunoglobulin domain</keyword>
<dbReference type="FunFam" id="2.60.40.10:FF:000233">
    <property type="entry name" value="Myomesin 1"/>
    <property type="match status" value="1"/>
</dbReference>
<dbReference type="GO" id="GO:0019900">
    <property type="term" value="F:kinase binding"/>
    <property type="evidence" value="ECO:0007669"/>
    <property type="project" value="TreeGrafter"/>
</dbReference>
<dbReference type="InterPro" id="IPR036179">
    <property type="entry name" value="Ig-like_dom_sf"/>
</dbReference>
<organism evidence="13 14">
    <name type="scientific">Cricetulus griseus</name>
    <name type="common">Chinese hamster</name>
    <name type="synonym">Cricetulus barabensis griseus</name>
    <dbReference type="NCBI Taxonomy" id="10029"/>
    <lineage>
        <taxon>Eukaryota</taxon>
        <taxon>Metazoa</taxon>
        <taxon>Chordata</taxon>
        <taxon>Craniata</taxon>
        <taxon>Vertebrata</taxon>
        <taxon>Euteleostomi</taxon>
        <taxon>Mammalia</taxon>
        <taxon>Eutheria</taxon>
        <taxon>Euarchontoglires</taxon>
        <taxon>Glires</taxon>
        <taxon>Rodentia</taxon>
        <taxon>Myomorpha</taxon>
        <taxon>Muroidea</taxon>
        <taxon>Cricetidae</taxon>
        <taxon>Cricetinae</taxon>
        <taxon>Cricetulus</taxon>
    </lineage>
</organism>
<dbReference type="SUPFAM" id="SSF48726">
    <property type="entry name" value="Immunoglobulin"/>
    <property type="match status" value="7"/>
</dbReference>
<dbReference type="CDD" id="cd20951">
    <property type="entry name" value="IgI_titin_I1-like"/>
    <property type="match status" value="1"/>
</dbReference>
<proteinExistence type="predicted"/>
<dbReference type="Ensembl" id="ENSCGRT00001014541.1">
    <property type="protein sequence ID" value="ENSCGRP00001010320.1"/>
    <property type="gene ID" value="ENSCGRG00001012204.1"/>
</dbReference>
<dbReference type="InterPro" id="IPR003599">
    <property type="entry name" value="Ig_sub"/>
</dbReference>
<feature type="domain" description="Ig-like" evidence="11">
    <location>
        <begin position="373"/>
        <end position="475"/>
    </location>
</feature>
<dbReference type="SMART" id="SM00409">
    <property type="entry name" value="IG"/>
    <property type="match status" value="6"/>
</dbReference>
<feature type="domain" description="Fibronectin type-III" evidence="12">
    <location>
        <begin position="617"/>
        <end position="711"/>
    </location>
</feature>
<dbReference type="FunFam" id="2.60.40.10:FF:002172">
    <property type="entry name" value="Myomesin 1a (skelemin)"/>
    <property type="match status" value="2"/>
</dbReference>
<reference evidence="13" key="2">
    <citation type="submission" date="2025-09" db="UniProtKB">
        <authorList>
            <consortium name="Ensembl"/>
        </authorList>
    </citation>
    <scope>IDENTIFICATION</scope>
</reference>
<keyword evidence="1" id="KW-0787">Thick filament</keyword>
<keyword evidence="2" id="KW-0963">Cytoplasm</keyword>
<feature type="domain" description="Ig-like" evidence="11">
    <location>
        <begin position="1239"/>
        <end position="1325"/>
    </location>
</feature>
<feature type="domain" description="Ig-like" evidence="11">
    <location>
        <begin position="255"/>
        <end position="346"/>
    </location>
</feature>
<evidence type="ECO:0000313" key="13">
    <source>
        <dbReference type="Ensembl" id="ENSCGRP00001010320.1"/>
    </source>
</evidence>
<dbReference type="InterPro" id="IPR050964">
    <property type="entry name" value="Striated_Muscle_Regulatory"/>
</dbReference>
<dbReference type="FunFam" id="2.60.40.10:FF:000029">
    <property type="entry name" value="Myomesin 1"/>
    <property type="match status" value="1"/>
</dbReference>
<dbReference type="InterPro" id="IPR013098">
    <property type="entry name" value="Ig_I-set"/>
</dbReference>
<evidence type="ECO:0000256" key="9">
    <source>
        <dbReference type="ARBA" id="ARBA00082259"/>
    </source>
</evidence>
<dbReference type="GO" id="GO:0005198">
    <property type="term" value="F:structural molecule activity"/>
    <property type="evidence" value="ECO:0007669"/>
    <property type="project" value="UniProtKB-ARBA"/>
</dbReference>
<feature type="region of interest" description="Disordered" evidence="10">
    <location>
        <begin position="1528"/>
        <end position="1548"/>
    </location>
</feature>
<feature type="domain" description="Fibronectin type-III" evidence="12">
    <location>
        <begin position="922"/>
        <end position="1021"/>
    </location>
</feature>
<dbReference type="PANTHER" id="PTHR13817:SF16">
    <property type="entry name" value="MYOMESIN-1"/>
    <property type="match status" value="1"/>
</dbReference>
<evidence type="ECO:0000313" key="14">
    <source>
        <dbReference type="Proteomes" id="UP000694386"/>
    </source>
</evidence>
<evidence type="ECO:0000256" key="4">
    <source>
        <dbReference type="ARBA" id="ARBA00022737"/>
    </source>
</evidence>
<keyword evidence="4" id="KW-0677">Repeat</keyword>
<evidence type="ECO:0000256" key="7">
    <source>
        <dbReference type="ARBA" id="ARBA00037833"/>
    </source>
</evidence>
<dbReference type="Gene3D" id="2.60.40.10">
    <property type="entry name" value="Immunoglobulins"/>
    <property type="match status" value="12"/>
</dbReference>
<feature type="domain" description="Ig-like" evidence="11">
    <location>
        <begin position="1013"/>
        <end position="1111"/>
    </location>
</feature>
<dbReference type="PANTHER" id="PTHR13817">
    <property type="entry name" value="TITIN"/>
    <property type="match status" value="1"/>
</dbReference>
<dbReference type="FunFam" id="2.60.40.10:FF:000107">
    <property type="entry name" value="Myosin, light chain kinase a"/>
    <property type="match status" value="1"/>
</dbReference>
<gene>
    <name evidence="13" type="primary">Myom1</name>
</gene>
<dbReference type="GO" id="GO:0045214">
    <property type="term" value="P:sarcomere organization"/>
    <property type="evidence" value="ECO:0007669"/>
    <property type="project" value="TreeGrafter"/>
</dbReference>
<evidence type="ECO:0000256" key="8">
    <source>
        <dbReference type="ARBA" id="ARBA00071829"/>
    </source>
</evidence>
<dbReference type="FunFam" id="2.60.40.10:FF:000069">
    <property type="entry name" value="Alpha-protein kinase 3"/>
    <property type="match status" value="1"/>
</dbReference>
<keyword evidence="5" id="KW-0514">Muscle protein</keyword>
<dbReference type="CDD" id="cd00063">
    <property type="entry name" value="FN3"/>
    <property type="match status" value="5"/>
</dbReference>
<feature type="domain" description="Fibronectin type-III" evidence="12">
    <location>
        <begin position="489"/>
        <end position="584"/>
    </location>
</feature>
<evidence type="ECO:0000256" key="1">
    <source>
        <dbReference type="ARBA" id="ARBA00022433"/>
    </source>
</evidence>
<evidence type="ECO:0000256" key="10">
    <source>
        <dbReference type="SAM" id="MobiDB-lite"/>
    </source>
</evidence>
<dbReference type="Proteomes" id="UP000694386">
    <property type="component" value="Unplaced"/>
</dbReference>
<evidence type="ECO:0000259" key="11">
    <source>
        <dbReference type="PROSITE" id="PS50835"/>
    </source>
</evidence>
<dbReference type="FunFam" id="2.60.40.10:FF:000197">
    <property type="entry name" value="Myomesin 1"/>
    <property type="match status" value="1"/>
</dbReference>
<dbReference type="FunFam" id="2.60.40.10:FF:000192">
    <property type="entry name" value="Myomesin 1"/>
    <property type="match status" value="1"/>
</dbReference>
<feature type="domain" description="Fibronectin type-III" evidence="12">
    <location>
        <begin position="817"/>
        <end position="915"/>
    </location>
</feature>
<accession>A0A8C2LXS3</accession>
<dbReference type="InterPro" id="IPR007110">
    <property type="entry name" value="Ig-like_dom"/>
</dbReference>
<evidence type="ECO:0000259" key="12">
    <source>
        <dbReference type="PROSITE" id="PS50853"/>
    </source>
</evidence>